<evidence type="ECO:0000313" key="2">
    <source>
        <dbReference type="Proteomes" id="UP000095284"/>
    </source>
</evidence>
<evidence type="ECO:0000256" key="1">
    <source>
        <dbReference type="SAM" id="SignalP"/>
    </source>
</evidence>
<proteinExistence type="predicted"/>
<reference evidence="3" key="1">
    <citation type="submission" date="2016-11" db="UniProtKB">
        <authorList>
            <consortium name="WormBaseParasite"/>
        </authorList>
    </citation>
    <scope>IDENTIFICATION</scope>
</reference>
<feature type="chain" id="PRO_5009305282" evidence="1">
    <location>
        <begin position="21"/>
        <end position="106"/>
    </location>
</feature>
<dbReference type="AlphaFoldDB" id="A0A1I7S1A0"/>
<dbReference type="Proteomes" id="UP000095284">
    <property type="component" value="Unplaced"/>
</dbReference>
<sequence length="106" mass="12612">MRIQLSLIFVILLSLSHVSAQRRTPFARCYGILKVKIRTLLQQEDWETKVNLLTRKMVRLQEQNNYFGGQDCLQQTLRCLNTQRYNPTVLLTEQAIRQCCYNCRQF</sequence>
<evidence type="ECO:0000313" key="3">
    <source>
        <dbReference type="WBParaSite" id="BXY_0677500.1"/>
    </source>
</evidence>
<keyword evidence="1" id="KW-0732">Signal</keyword>
<accession>A0A1I7S1A0</accession>
<organism evidence="2 3">
    <name type="scientific">Bursaphelenchus xylophilus</name>
    <name type="common">Pinewood nematode worm</name>
    <name type="synonym">Aphelenchoides xylophilus</name>
    <dbReference type="NCBI Taxonomy" id="6326"/>
    <lineage>
        <taxon>Eukaryota</taxon>
        <taxon>Metazoa</taxon>
        <taxon>Ecdysozoa</taxon>
        <taxon>Nematoda</taxon>
        <taxon>Chromadorea</taxon>
        <taxon>Rhabditida</taxon>
        <taxon>Tylenchina</taxon>
        <taxon>Tylenchomorpha</taxon>
        <taxon>Aphelenchoidea</taxon>
        <taxon>Aphelenchoididae</taxon>
        <taxon>Bursaphelenchus</taxon>
    </lineage>
</organism>
<feature type="signal peptide" evidence="1">
    <location>
        <begin position="1"/>
        <end position="20"/>
    </location>
</feature>
<name>A0A1I7S1A0_BURXY</name>
<dbReference type="WBParaSite" id="BXY_0677500.1">
    <property type="protein sequence ID" value="BXY_0677500.1"/>
    <property type="gene ID" value="BXY_0677500"/>
</dbReference>
<protein>
    <submittedName>
        <fullName evidence="3">Salivary secreted protein</fullName>
    </submittedName>
</protein>